<name>A0A9P7C9I7_9FUNG</name>
<dbReference type="Proteomes" id="UP000740926">
    <property type="component" value="Unassembled WGS sequence"/>
</dbReference>
<accession>A0A9P7C9I7</accession>
<gene>
    <name evidence="6" type="ORF">G6F50_014154</name>
</gene>
<dbReference type="GO" id="GO:0006048">
    <property type="term" value="P:UDP-N-acetylglucosamine biosynthetic process"/>
    <property type="evidence" value="ECO:0007669"/>
    <property type="project" value="TreeGrafter"/>
</dbReference>
<dbReference type="InterPro" id="IPR016055">
    <property type="entry name" value="A-D-PHexomutase_a/b/a-I/II/III"/>
</dbReference>
<dbReference type="Gene3D" id="3.40.120.10">
    <property type="entry name" value="Alpha-D-Glucose-1,6-Bisphosphate, subunit A, domain 3"/>
    <property type="match status" value="2"/>
</dbReference>
<dbReference type="GO" id="GO:0005975">
    <property type="term" value="P:carbohydrate metabolic process"/>
    <property type="evidence" value="ECO:0007669"/>
    <property type="project" value="InterPro"/>
</dbReference>
<sequence length="285" mass="29440">MKLPDEIEADIDAALDEPLGCVSSEGLGRARRMADSQGRYIEFCKASVPRAFALRGLRLVLDCAHGAPYQLAPLLFRELGAEVIGSGAEPNGININAGVGSTHIDNLAAKVRETRADLGIAFDGDGDRVLMADDQGNPVDGDDLLYILARAWKAEGRLHGPVVGTLMSNYGVEKAFADLQIPFVRSNVGDRYVHQALIEGGGVLGGTGGAAQQRADPAPGAEGAGAGTAEDGQRAAGQCLGQGHGAGRPRAGRAGRRAAVGGWSWPCVPAPVRYRAGGTGHGGSR</sequence>
<evidence type="ECO:0000256" key="1">
    <source>
        <dbReference type="ARBA" id="ARBA00001946"/>
    </source>
</evidence>
<keyword evidence="2" id="KW-0597">Phosphoprotein</keyword>
<dbReference type="PANTHER" id="PTHR42946:SF1">
    <property type="entry name" value="PHOSPHOGLUCOMUTASE (ALPHA-D-GLUCOSE-1,6-BISPHOSPHATE-DEPENDENT)"/>
    <property type="match status" value="1"/>
</dbReference>
<feature type="domain" description="Alpha-D-phosphohexomutase alpha/beta/alpha" evidence="5">
    <location>
        <begin position="140"/>
        <end position="206"/>
    </location>
</feature>
<dbReference type="PANTHER" id="PTHR42946">
    <property type="entry name" value="PHOSPHOHEXOSE MUTASE"/>
    <property type="match status" value="1"/>
</dbReference>
<dbReference type="AlphaFoldDB" id="A0A9P7C9I7"/>
<protein>
    <recommendedName>
        <fullName evidence="8">Phosphoglucosamine mutase</fullName>
    </recommendedName>
</protein>
<dbReference type="GO" id="GO:0004615">
    <property type="term" value="F:phosphomannomutase activity"/>
    <property type="evidence" value="ECO:0007669"/>
    <property type="project" value="TreeGrafter"/>
</dbReference>
<dbReference type="GO" id="GO:0008966">
    <property type="term" value="F:phosphoglucosamine mutase activity"/>
    <property type="evidence" value="ECO:0007669"/>
    <property type="project" value="TreeGrafter"/>
</dbReference>
<evidence type="ECO:0000259" key="4">
    <source>
        <dbReference type="Pfam" id="PF02879"/>
    </source>
</evidence>
<evidence type="ECO:0000259" key="5">
    <source>
        <dbReference type="Pfam" id="PF02880"/>
    </source>
</evidence>
<dbReference type="Pfam" id="PF02879">
    <property type="entry name" value="PGM_PMM_II"/>
    <property type="match status" value="1"/>
</dbReference>
<evidence type="ECO:0000256" key="3">
    <source>
        <dbReference type="SAM" id="MobiDB-lite"/>
    </source>
</evidence>
<evidence type="ECO:0008006" key="8">
    <source>
        <dbReference type="Google" id="ProtNLM"/>
    </source>
</evidence>
<dbReference type="InterPro" id="IPR005845">
    <property type="entry name" value="A-D-PHexomutase_a/b/a-II"/>
</dbReference>
<feature type="domain" description="Alpha-D-phosphohexomutase alpha/beta/alpha" evidence="4">
    <location>
        <begin position="39"/>
        <end position="136"/>
    </location>
</feature>
<dbReference type="InterPro" id="IPR050060">
    <property type="entry name" value="Phosphoglucosamine_mutase"/>
</dbReference>
<evidence type="ECO:0000256" key="2">
    <source>
        <dbReference type="ARBA" id="ARBA00022553"/>
    </source>
</evidence>
<comment type="caution">
    <text evidence="6">The sequence shown here is derived from an EMBL/GenBank/DDBJ whole genome shotgun (WGS) entry which is preliminary data.</text>
</comment>
<reference evidence="6 7" key="1">
    <citation type="journal article" date="2020" name="Microb. Genom.">
        <title>Genetic diversity of clinical and environmental Mucorales isolates obtained from an investigation of mucormycosis cases among solid organ transplant recipients.</title>
        <authorList>
            <person name="Nguyen M.H."/>
            <person name="Kaul D."/>
            <person name="Muto C."/>
            <person name="Cheng S.J."/>
            <person name="Richter R.A."/>
            <person name="Bruno V.M."/>
            <person name="Liu G."/>
            <person name="Beyhan S."/>
            <person name="Sundermann A.J."/>
            <person name="Mounaud S."/>
            <person name="Pasculle A.W."/>
            <person name="Nierman W.C."/>
            <person name="Driscoll E."/>
            <person name="Cumbie R."/>
            <person name="Clancy C.J."/>
            <person name="Dupont C.L."/>
        </authorList>
    </citation>
    <scope>NUCLEOTIDE SEQUENCE [LARGE SCALE GENOMIC DNA]</scope>
    <source>
        <strain evidence="6 7">GL24</strain>
    </source>
</reference>
<proteinExistence type="predicted"/>
<dbReference type="GO" id="GO:0005829">
    <property type="term" value="C:cytosol"/>
    <property type="evidence" value="ECO:0007669"/>
    <property type="project" value="TreeGrafter"/>
</dbReference>
<keyword evidence="7" id="KW-1185">Reference proteome</keyword>
<feature type="region of interest" description="Disordered" evidence="3">
    <location>
        <begin position="207"/>
        <end position="261"/>
    </location>
</feature>
<evidence type="ECO:0000313" key="6">
    <source>
        <dbReference type="EMBL" id="KAG1542029.1"/>
    </source>
</evidence>
<dbReference type="FunFam" id="3.40.120.10:FF:000003">
    <property type="entry name" value="Phosphoglucosamine mutase"/>
    <property type="match status" value="1"/>
</dbReference>
<organism evidence="6 7">
    <name type="scientific">Rhizopus delemar</name>
    <dbReference type="NCBI Taxonomy" id="936053"/>
    <lineage>
        <taxon>Eukaryota</taxon>
        <taxon>Fungi</taxon>
        <taxon>Fungi incertae sedis</taxon>
        <taxon>Mucoromycota</taxon>
        <taxon>Mucoromycotina</taxon>
        <taxon>Mucoromycetes</taxon>
        <taxon>Mucorales</taxon>
        <taxon>Mucorineae</taxon>
        <taxon>Rhizopodaceae</taxon>
        <taxon>Rhizopus</taxon>
    </lineage>
</organism>
<evidence type="ECO:0000313" key="7">
    <source>
        <dbReference type="Proteomes" id="UP000740926"/>
    </source>
</evidence>
<comment type="cofactor">
    <cofactor evidence="1">
        <name>Mg(2+)</name>
        <dbReference type="ChEBI" id="CHEBI:18420"/>
    </cofactor>
</comment>
<dbReference type="InterPro" id="IPR005846">
    <property type="entry name" value="A-D-PHexomutase_a/b/a-III"/>
</dbReference>
<dbReference type="SUPFAM" id="SSF53738">
    <property type="entry name" value="Phosphoglucomutase, first 3 domains"/>
    <property type="match status" value="2"/>
</dbReference>
<dbReference type="EMBL" id="JAANIU010006411">
    <property type="protein sequence ID" value="KAG1542029.1"/>
    <property type="molecule type" value="Genomic_DNA"/>
</dbReference>
<dbReference type="Pfam" id="PF02880">
    <property type="entry name" value="PGM_PMM_III"/>
    <property type="match status" value="1"/>
</dbReference>